<evidence type="ECO:0000256" key="1">
    <source>
        <dbReference type="SAM" id="MobiDB-lite"/>
    </source>
</evidence>
<protein>
    <submittedName>
        <fullName evidence="4">Peptidoglycan-binding protein</fullName>
    </submittedName>
</protein>
<accession>A0A073II98</accession>
<reference evidence="4 5" key="1">
    <citation type="submission" date="2014-01" db="EMBL/GenBank/DDBJ databases">
        <title>Sulfitobacter donghicola JCM 14565 Genome Sequencing.</title>
        <authorList>
            <person name="Lai Q."/>
            <person name="Hong Z."/>
        </authorList>
    </citation>
    <scope>NUCLEOTIDE SEQUENCE [LARGE SCALE GENOMIC DNA]</scope>
    <source>
        <strain evidence="4 5">JCM 14565</strain>
    </source>
</reference>
<dbReference type="Gene3D" id="1.10.101.10">
    <property type="entry name" value="PGBD-like superfamily/PGBD"/>
    <property type="match status" value="1"/>
</dbReference>
<evidence type="ECO:0000313" key="4">
    <source>
        <dbReference type="EMBL" id="KEJ90028.1"/>
    </source>
</evidence>
<organism evidence="4 5">
    <name type="scientific">Sulfitobacter donghicola DSW-25 = KCTC 12864 = JCM 14565</name>
    <dbReference type="NCBI Taxonomy" id="1300350"/>
    <lineage>
        <taxon>Bacteria</taxon>
        <taxon>Pseudomonadati</taxon>
        <taxon>Pseudomonadota</taxon>
        <taxon>Alphaproteobacteria</taxon>
        <taxon>Rhodobacterales</taxon>
        <taxon>Roseobacteraceae</taxon>
        <taxon>Sulfitobacter</taxon>
    </lineage>
</organism>
<name>A0A073II98_9RHOB</name>
<dbReference type="STRING" id="1300350.Z948_543"/>
<feature type="chain" id="PRO_5001689724" evidence="2">
    <location>
        <begin position="23"/>
        <end position="604"/>
    </location>
</feature>
<gene>
    <name evidence="4" type="ORF">DSW25_07390</name>
</gene>
<dbReference type="AlphaFoldDB" id="A0A073II98"/>
<keyword evidence="5" id="KW-1185">Reference proteome</keyword>
<feature type="domain" description="Peptidoglycan binding-like" evidence="3">
    <location>
        <begin position="181"/>
        <end position="228"/>
    </location>
</feature>
<dbReference type="Gene3D" id="2.40.10.120">
    <property type="match status" value="1"/>
</dbReference>
<dbReference type="RefSeq" id="WP_025058024.1">
    <property type="nucleotide sequence ID" value="NZ_JAMC01000002.1"/>
</dbReference>
<proteinExistence type="predicted"/>
<keyword evidence="2" id="KW-0732">Signal</keyword>
<dbReference type="eggNOG" id="COG3409">
    <property type="taxonomic scope" value="Bacteria"/>
</dbReference>
<evidence type="ECO:0000259" key="3">
    <source>
        <dbReference type="Pfam" id="PF01471"/>
    </source>
</evidence>
<dbReference type="InterPro" id="IPR036365">
    <property type="entry name" value="PGBD-like_sf"/>
</dbReference>
<dbReference type="InterPro" id="IPR036366">
    <property type="entry name" value="PGBDSf"/>
</dbReference>
<feature type="region of interest" description="Disordered" evidence="1">
    <location>
        <begin position="117"/>
        <end position="181"/>
    </location>
</feature>
<feature type="compositionally biased region" description="Acidic residues" evidence="1">
    <location>
        <begin position="140"/>
        <end position="167"/>
    </location>
</feature>
<evidence type="ECO:0000313" key="5">
    <source>
        <dbReference type="Proteomes" id="UP000027734"/>
    </source>
</evidence>
<dbReference type="OrthoDB" id="6810892at2"/>
<dbReference type="Pfam" id="PF01471">
    <property type="entry name" value="PG_binding_1"/>
    <property type="match status" value="1"/>
</dbReference>
<feature type="compositionally biased region" description="Low complexity" evidence="1">
    <location>
        <begin position="121"/>
        <end position="130"/>
    </location>
</feature>
<dbReference type="eggNOG" id="COG0265">
    <property type="taxonomic scope" value="Bacteria"/>
</dbReference>
<dbReference type="SUPFAM" id="SSF50494">
    <property type="entry name" value="Trypsin-like serine proteases"/>
    <property type="match status" value="1"/>
</dbReference>
<dbReference type="Pfam" id="PF13365">
    <property type="entry name" value="Trypsin_2"/>
    <property type="match status" value="1"/>
</dbReference>
<dbReference type="Proteomes" id="UP000027734">
    <property type="component" value="Unassembled WGS sequence"/>
</dbReference>
<comment type="caution">
    <text evidence="4">The sequence shown here is derived from an EMBL/GenBank/DDBJ whole genome shotgun (WGS) entry which is preliminary data.</text>
</comment>
<feature type="signal peptide" evidence="2">
    <location>
        <begin position="1"/>
        <end position="22"/>
    </location>
</feature>
<dbReference type="EMBL" id="JAMC01000002">
    <property type="protein sequence ID" value="KEJ90028.1"/>
    <property type="molecule type" value="Genomic_DNA"/>
</dbReference>
<dbReference type="InterPro" id="IPR002477">
    <property type="entry name" value="Peptidoglycan-bd-like"/>
</dbReference>
<sequence length="604" mass="64610">MLRILLICLTALSFGIASSAQAQSNNPDEVVWVQIEAQQSLARATDRATAYTTLLEDVNGFSVGGSWYAIVVGPYRRADAELVLRQYRRDGLIPRDSFIQTSNRLRQQFWPVGANILGDGAVDAPDGTTPTPTPEAPAPEAEETQEPEVAEVTPEPEPEPEPADETPAEAQRSERQLSRDEKKHLQVMLQWAGFYSAAIDGSFGRGTRNSMAAWQEANNFDKTGILTTLQRGELKKQYNAVLEGLGLETVRDTQAGIEMTLPMGVVSFDRYEPPFAQYSPSGDVDARVLLISQPGDQDTLFGLYEIMQTLEIVPLDGPRERGKSSFTLVGENARTISYTEAKLENGEIKGFTLIWPAGDEERRRRLLSEMRSSFTRMPGALSASAGDASQQSIDLISGLQIRKPKTARSGFFVTNAGVVATASAAVQSCTRITLDGDTDAEIIRDDAENGVAFLKPKASLSPQAVASFVTQTPRLHSEVASAGYSFEGVLSAPSMSFGALADVRGLQGEENINRLALKSRAGDSGGPVLDRTGAVIGMLTAAPADGPQLPDDVSFAIDTVTIATAASDAGVSLIPAAADGAPSLTAYQLSQKASGMTVLVGCWE</sequence>
<feature type="compositionally biased region" description="Basic and acidic residues" evidence="1">
    <location>
        <begin position="171"/>
        <end position="181"/>
    </location>
</feature>
<evidence type="ECO:0000256" key="2">
    <source>
        <dbReference type="SAM" id="SignalP"/>
    </source>
</evidence>
<dbReference type="InterPro" id="IPR009003">
    <property type="entry name" value="Peptidase_S1_PA"/>
</dbReference>
<dbReference type="SUPFAM" id="SSF47090">
    <property type="entry name" value="PGBD-like"/>
    <property type="match status" value="1"/>
</dbReference>